<dbReference type="InterPro" id="IPR000667">
    <property type="entry name" value="Peptidase_S13"/>
</dbReference>
<dbReference type="PANTHER" id="PTHR30023:SF0">
    <property type="entry name" value="PENICILLIN-SENSITIVE CARBOXYPEPTIDASE A"/>
    <property type="match status" value="1"/>
</dbReference>
<keyword evidence="2 4" id="KW-0378">Hydrolase</keyword>
<sequence>MQIFKEFRTLAFLITAFCSVATISPVTAQAQELPLVVTTTLKQAKIPVKNVGVFVQEVDAARPMLSFNAAAPFNPASVMKLITTDAALELLGPTFNWKTQAYVEGALSGGVLTGDLAIKGSGDPKLVMENFWMFLRQIRAKGVRDIRGNVVLDRSAFEENVYDPAQFDGDPQKPYNVGPDALLLNYKTIALRFIPDEATGQISVTMEPPLVGYNLVAPRLSKEAVCGDWQSKLQADVGVSTAAFNGSYPAACGEKVWYIHPYRMNSTQYFGGVLRQMWSDLGGTISGKVVPGNVASSASVFAEWQSPAVPEVIRDINKYSNNVMARQVLLTIGAQMSQAPGSTQRGASAIRNWLSGKGIGADELVIENGAGLSRNERVAPNTLGQVLVAAFHSPVMPEYIASMPLVGYDGTMRKRLRSESVAGQAHIKTGSLNDVRSVAGFVQASSGKMYVVVCLINHPNAPFGQAAQDALLQWVFDKG</sequence>
<feature type="signal peptide" evidence="3">
    <location>
        <begin position="1"/>
        <end position="30"/>
    </location>
</feature>
<dbReference type="PRINTS" id="PR00922">
    <property type="entry name" value="DADACBPTASE3"/>
</dbReference>
<dbReference type="InterPro" id="IPR012338">
    <property type="entry name" value="Beta-lactam/transpept-like"/>
</dbReference>
<dbReference type="Gene3D" id="3.40.710.10">
    <property type="entry name" value="DD-peptidase/beta-lactamase superfamily"/>
    <property type="match status" value="1"/>
</dbReference>
<dbReference type="PANTHER" id="PTHR30023">
    <property type="entry name" value="D-ALANYL-D-ALANINE CARBOXYPEPTIDASE"/>
    <property type="match status" value="1"/>
</dbReference>
<proteinExistence type="inferred from homology"/>
<protein>
    <submittedName>
        <fullName evidence="4">D-alanyl-D-alanine carboxypeptidase/D-alanyl-D-alanine-endopeptidase</fullName>
        <ecNumber evidence="4">3.4.16.4</ecNumber>
    </submittedName>
</protein>
<evidence type="ECO:0000256" key="2">
    <source>
        <dbReference type="ARBA" id="ARBA00022801"/>
    </source>
</evidence>
<keyword evidence="4" id="KW-0121">Carboxypeptidase</keyword>
<reference evidence="4 5" key="1">
    <citation type="journal article" date="2024" name="Chem. Sci.">
        <title>Discovery of megapolipeptins by genome mining of a Burkholderiales bacteria collection.</title>
        <authorList>
            <person name="Paulo B.S."/>
            <person name="Recchia M.J.J."/>
            <person name="Lee S."/>
            <person name="Fergusson C.H."/>
            <person name="Romanowski S.B."/>
            <person name="Hernandez A."/>
            <person name="Krull N."/>
            <person name="Liu D.Y."/>
            <person name="Cavanagh H."/>
            <person name="Bos A."/>
            <person name="Gray C.A."/>
            <person name="Murphy B.T."/>
            <person name="Linington R.G."/>
            <person name="Eustaquio A.S."/>
        </authorList>
    </citation>
    <scope>NUCLEOTIDE SEQUENCE [LARGE SCALE GENOMIC DNA]</scope>
    <source>
        <strain evidence="4 5">RL21-008-BIB-B</strain>
    </source>
</reference>
<dbReference type="SUPFAM" id="SSF56601">
    <property type="entry name" value="beta-lactamase/transpeptidase-like"/>
    <property type="match status" value="1"/>
</dbReference>
<dbReference type="GO" id="GO:0009002">
    <property type="term" value="F:serine-type D-Ala-D-Ala carboxypeptidase activity"/>
    <property type="evidence" value="ECO:0007669"/>
    <property type="project" value="UniProtKB-EC"/>
</dbReference>
<comment type="caution">
    <text evidence="4">The sequence shown here is derived from an EMBL/GenBank/DDBJ whole genome shotgun (WGS) entry which is preliminary data.</text>
</comment>
<keyword evidence="3" id="KW-0732">Signal</keyword>
<dbReference type="Gene3D" id="3.50.80.20">
    <property type="entry name" value="D-Ala-D-Ala carboxypeptidase C, peptidase S13"/>
    <property type="match status" value="1"/>
</dbReference>
<dbReference type="EC" id="3.4.16.4" evidence="4"/>
<feature type="chain" id="PRO_5046835251" evidence="3">
    <location>
        <begin position="31"/>
        <end position="479"/>
    </location>
</feature>
<comment type="similarity">
    <text evidence="1">Belongs to the peptidase S13 family.</text>
</comment>
<gene>
    <name evidence="4" type="primary">dacB</name>
    <name evidence="4" type="ORF">PQR63_21055</name>
</gene>
<dbReference type="RefSeq" id="WP_408169902.1">
    <property type="nucleotide sequence ID" value="NZ_JAQQFR010000016.1"/>
</dbReference>
<evidence type="ECO:0000313" key="4">
    <source>
        <dbReference type="EMBL" id="MFL9880901.1"/>
    </source>
</evidence>
<dbReference type="Pfam" id="PF02113">
    <property type="entry name" value="Peptidase_S13"/>
    <property type="match status" value="1"/>
</dbReference>
<keyword evidence="4" id="KW-0645">Protease</keyword>
<evidence type="ECO:0000256" key="1">
    <source>
        <dbReference type="ARBA" id="ARBA00006096"/>
    </source>
</evidence>
<keyword evidence="5" id="KW-1185">Reference proteome</keyword>
<evidence type="ECO:0000313" key="5">
    <source>
        <dbReference type="Proteomes" id="UP001629214"/>
    </source>
</evidence>
<dbReference type="EMBL" id="JAQQFR010000016">
    <property type="protein sequence ID" value="MFL9880901.1"/>
    <property type="molecule type" value="Genomic_DNA"/>
</dbReference>
<dbReference type="Proteomes" id="UP001629214">
    <property type="component" value="Unassembled WGS sequence"/>
</dbReference>
<dbReference type="NCBIfam" id="TIGR00666">
    <property type="entry name" value="PBP4"/>
    <property type="match status" value="1"/>
</dbReference>
<accession>A0ABW8ZD13</accession>
<evidence type="ECO:0000256" key="3">
    <source>
        <dbReference type="SAM" id="SignalP"/>
    </source>
</evidence>
<organism evidence="4 5">
    <name type="scientific">Herbaspirillum rhizosphaerae</name>
    <dbReference type="NCBI Taxonomy" id="346179"/>
    <lineage>
        <taxon>Bacteria</taxon>
        <taxon>Pseudomonadati</taxon>
        <taxon>Pseudomonadota</taxon>
        <taxon>Betaproteobacteria</taxon>
        <taxon>Burkholderiales</taxon>
        <taxon>Oxalobacteraceae</taxon>
        <taxon>Herbaspirillum</taxon>
    </lineage>
</organism>
<name>A0ABW8ZD13_9BURK</name>